<dbReference type="InterPro" id="IPR003593">
    <property type="entry name" value="AAA+_ATPase"/>
</dbReference>
<dbReference type="PANTHER" id="PTHR43875">
    <property type="entry name" value="MALTODEXTRIN IMPORT ATP-BINDING PROTEIN MSMX"/>
    <property type="match status" value="1"/>
</dbReference>
<comment type="similarity">
    <text evidence="1">Belongs to the ABC transporter superfamily.</text>
</comment>
<name>A0ABW5A752_9RHOB</name>
<evidence type="ECO:0000256" key="2">
    <source>
        <dbReference type="ARBA" id="ARBA00022448"/>
    </source>
</evidence>
<reference evidence="10" key="1">
    <citation type="journal article" date="2019" name="Int. J. Syst. Evol. Microbiol.">
        <title>The Global Catalogue of Microorganisms (GCM) 10K type strain sequencing project: providing services to taxonomists for standard genome sequencing and annotation.</title>
        <authorList>
            <consortium name="The Broad Institute Genomics Platform"/>
            <consortium name="The Broad Institute Genome Sequencing Center for Infectious Disease"/>
            <person name="Wu L."/>
            <person name="Ma J."/>
        </authorList>
    </citation>
    <scope>NUCLEOTIDE SEQUENCE [LARGE SCALE GENOMIC DNA]</scope>
    <source>
        <strain evidence="10">CCUG 55131</strain>
    </source>
</reference>
<keyword evidence="3" id="KW-1003">Cell membrane</keyword>
<dbReference type="Pfam" id="PF00005">
    <property type="entry name" value="ABC_tran"/>
    <property type="match status" value="1"/>
</dbReference>
<gene>
    <name evidence="9" type="ORF">ACFSM0_04820</name>
</gene>
<dbReference type="Proteomes" id="UP001597413">
    <property type="component" value="Unassembled WGS sequence"/>
</dbReference>
<accession>A0ABW5A752</accession>
<evidence type="ECO:0000259" key="8">
    <source>
        <dbReference type="PROSITE" id="PS50893"/>
    </source>
</evidence>
<evidence type="ECO:0000256" key="4">
    <source>
        <dbReference type="ARBA" id="ARBA00022741"/>
    </source>
</evidence>
<dbReference type="InterPro" id="IPR027417">
    <property type="entry name" value="P-loop_NTPase"/>
</dbReference>
<dbReference type="PANTHER" id="PTHR43875:SF15">
    <property type="entry name" value="TREHALOSE IMPORT ATP-BINDING PROTEIN SUGC"/>
    <property type="match status" value="1"/>
</dbReference>
<dbReference type="InterPro" id="IPR017871">
    <property type="entry name" value="ABC_transporter-like_CS"/>
</dbReference>
<dbReference type="SUPFAM" id="SSF50331">
    <property type="entry name" value="MOP-like"/>
    <property type="match status" value="1"/>
</dbReference>
<dbReference type="InterPro" id="IPR013611">
    <property type="entry name" value="Transp-assoc_OB_typ2"/>
</dbReference>
<dbReference type="EMBL" id="JBHUIX010000004">
    <property type="protein sequence ID" value="MFD2173411.1"/>
    <property type="molecule type" value="Genomic_DNA"/>
</dbReference>
<dbReference type="RefSeq" id="WP_377387863.1">
    <property type="nucleotide sequence ID" value="NZ_JBHUIX010000004.1"/>
</dbReference>
<feature type="domain" description="ABC transporter" evidence="8">
    <location>
        <begin position="12"/>
        <end position="242"/>
    </location>
</feature>
<sequence>MQISPLPSAPEIRCESLSRGFEAVRALDNVSITLPGGQFSVLLGPSGCGKSTLLRLIAGLDAPSAGVVRIGGRDMGGVAPVGRGLSMVFQSYALFPHLSVAENILFGLSVRRVGRAEQAERLARVAEMMGLGALLARKPAALSGGQQQRVALARAVISERPICLMDEPLSNLDARLRAEMRVELRALQRRLGLSVVYVTHDQTEAMTMADQIVVLNAGRVEQLGRPEEIYTRPETAFVARFIGLPPMNILPLVDLGEAELDGAGGLVPQALPRSTLAGLRPEALRVAPAGTHTGLPVRRIGQEYLGADLLLRVATGGATLVMRLPAAAPPPPERFSLTWAPDALHLFAADTGRRLTFPPNPSFAPSERTLP</sequence>
<evidence type="ECO:0000256" key="6">
    <source>
        <dbReference type="ARBA" id="ARBA00022967"/>
    </source>
</evidence>
<evidence type="ECO:0000313" key="9">
    <source>
        <dbReference type="EMBL" id="MFD2173411.1"/>
    </source>
</evidence>
<dbReference type="InterPro" id="IPR003439">
    <property type="entry name" value="ABC_transporter-like_ATP-bd"/>
</dbReference>
<dbReference type="Pfam" id="PF08402">
    <property type="entry name" value="TOBE_2"/>
    <property type="match status" value="1"/>
</dbReference>
<keyword evidence="2" id="KW-0813">Transport</keyword>
<dbReference type="GO" id="GO:0005524">
    <property type="term" value="F:ATP binding"/>
    <property type="evidence" value="ECO:0007669"/>
    <property type="project" value="UniProtKB-KW"/>
</dbReference>
<keyword evidence="6" id="KW-1278">Translocase</keyword>
<dbReference type="SUPFAM" id="SSF52540">
    <property type="entry name" value="P-loop containing nucleoside triphosphate hydrolases"/>
    <property type="match status" value="1"/>
</dbReference>
<evidence type="ECO:0000313" key="10">
    <source>
        <dbReference type="Proteomes" id="UP001597413"/>
    </source>
</evidence>
<keyword evidence="7" id="KW-0472">Membrane</keyword>
<evidence type="ECO:0000256" key="1">
    <source>
        <dbReference type="ARBA" id="ARBA00005417"/>
    </source>
</evidence>
<keyword evidence="5 9" id="KW-0067">ATP-binding</keyword>
<evidence type="ECO:0000256" key="3">
    <source>
        <dbReference type="ARBA" id="ARBA00022475"/>
    </source>
</evidence>
<protein>
    <submittedName>
        <fullName evidence="9">ABC transporter ATP-binding protein</fullName>
    </submittedName>
</protein>
<dbReference type="SMART" id="SM00382">
    <property type="entry name" value="AAA"/>
    <property type="match status" value="1"/>
</dbReference>
<proteinExistence type="inferred from homology"/>
<dbReference type="PROSITE" id="PS50893">
    <property type="entry name" value="ABC_TRANSPORTER_2"/>
    <property type="match status" value="1"/>
</dbReference>
<dbReference type="Gene3D" id="3.40.50.300">
    <property type="entry name" value="P-loop containing nucleotide triphosphate hydrolases"/>
    <property type="match status" value="1"/>
</dbReference>
<dbReference type="InterPro" id="IPR047641">
    <property type="entry name" value="ABC_transpr_MalK/UgpC-like"/>
</dbReference>
<dbReference type="PROSITE" id="PS00211">
    <property type="entry name" value="ABC_TRANSPORTER_1"/>
    <property type="match status" value="1"/>
</dbReference>
<evidence type="ECO:0000256" key="7">
    <source>
        <dbReference type="ARBA" id="ARBA00023136"/>
    </source>
</evidence>
<keyword evidence="10" id="KW-1185">Reference proteome</keyword>
<comment type="caution">
    <text evidence="9">The sequence shown here is derived from an EMBL/GenBank/DDBJ whole genome shotgun (WGS) entry which is preliminary data.</text>
</comment>
<dbReference type="Gene3D" id="2.40.50.100">
    <property type="match status" value="1"/>
</dbReference>
<dbReference type="InterPro" id="IPR008995">
    <property type="entry name" value="Mo/tungstate-bd_C_term_dom"/>
</dbReference>
<evidence type="ECO:0000256" key="5">
    <source>
        <dbReference type="ARBA" id="ARBA00022840"/>
    </source>
</evidence>
<organism evidence="9 10">
    <name type="scientific">Rhodobacter lacus</name>
    <dbReference type="NCBI Taxonomy" id="1641972"/>
    <lineage>
        <taxon>Bacteria</taxon>
        <taxon>Pseudomonadati</taxon>
        <taxon>Pseudomonadota</taxon>
        <taxon>Alphaproteobacteria</taxon>
        <taxon>Rhodobacterales</taxon>
        <taxon>Rhodobacter group</taxon>
        <taxon>Rhodobacter</taxon>
    </lineage>
</organism>
<keyword evidence="4" id="KW-0547">Nucleotide-binding</keyword>